<keyword evidence="2" id="KW-0889">Transcription antitermination</keyword>
<dbReference type="EMBL" id="UINC01000329">
    <property type="protein sequence ID" value="SUZ53371.1"/>
    <property type="molecule type" value="Genomic_DNA"/>
</dbReference>
<dbReference type="NCBIfam" id="TIGR01951">
    <property type="entry name" value="nusB"/>
    <property type="match status" value="1"/>
</dbReference>
<keyword evidence="4" id="KW-0805">Transcription regulation</keyword>
<dbReference type="InterPro" id="IPR035926">
    <property type="entry name" value="NusB-like_sf"/>
</dbReference>
<evidence type="ECO:0000256" key="3">
    <source>
        <dbReference type="ARBA" id="ARBA00022884"/>
    </source>
</evidence>
<sequence length="125" mass="14579">MQALYAVEINNGYPKDILDLYNQSFNILDDSEYMHQLFFCVIENKSWADELICKCLENWEYSRVAIVDKILLRMGVSEIYHMDDVPPKVSISEMVEIAKVFSTEESSSFVNGILDTIYKNYNNKE</sequence>
<dbReference type="Pfam" id="PF01029">
    <property type="entry name" value="NusB"/>
    <property type="match status" value="1"/>
</dbReference>
<dbReference type="AlphaFoldDB" id="A0A381NFQ8"/>
<dbReference type="GO" id="GO:0003723">
    <property type="term" value="F:RNA binding"/>
    <property type="evidence" value="ECO:0007669"/>
    <property type="project" value="UniProtKB-KW"/>
</dbReference>
<dbReference type="Gene3D" id="1.10.940.10">
    <property type="entry name" value="NusB-like"/>
    <property type="match status" value="1"/>
</dbReference>
<dbReference type="GO" id="GO:0006353">
    <property type="term" value="P:DNA-templated transcription termination"/>
    <property type="evidence" value="ECO:0007669"/>
    <property type="project" value="InterPro"/>
</dbReference>
<proteinExistence type="inferred from homology"/>
<evidence type="ECO:0000256" key="1">
    <source>
        <dbReference type="ARBA" id="ARBA00005952"/>
    </source>
</evidence>
<dbReference type="CDD" id="cd00447">
    <property type="entry name" value="NusB_Sun"/>
    <property type="match status" value="1"/>
</dbReference>
<dbReference type="InterPro" id="IPR011605">
    <property type="entry name" value="NusB_fam"/>
</dbReference>
<protein>
    <recommendedName>
        <fullName evidence="6">NusB/RsmB/TIM44 domain-containing protein</fullName>
    </recommendedName>
</protein>
<evidence type="ECO:0000259" key="6">
    <source>
        <dbReference type="Pfam" id="PF01029"/>
    </source>
</evidence>
<keyword evidence="3" id="KW-0694">RNA-binding</keyword>
<comment type="similarity">
    <text evidence="1">Belongs to the NusB family.</text>
</comment>
<evidence type="ECO:0000256" key="2">
    <source>
        <dbReference type="ARBA" id="ARBA00022814"/>
    </source>
</evidence>
<dbReference type="GO" id="GO:0005829">
    <property type="term" value="C:cytosol"/>
    <property type="evidence" value="ECO:0007669"/>
    <property type="project" value="TreeGrafter"/>
</dbReference>
<dbReference type="SUPFAM" id="SSF48013">
    <property type="entry name" value="NusB-like"/>
    <property type="match status" value="1"/>
</dbReference>
<dbReference type="GO" id="GO:0031564">
    <property type="term" value="P:transcription antitermination"/>
    <property type="evidence" value="ECO:0007669"/>
    <property type="project" value="UniProtKB-KW"/>
</dbReference>
<reference evidence="7" key="1">
    <citation type="submission" date="2018-05" db="EMBL/GenBank/DDBJ databases">
        <authorList>
            <person name="Lanie J.A."/>
            <person name="Ng W.-L."/>
            <person name="Kazmierczak K.M."/>
            <person name="Andrzejewski T.M."/>
            <person name="Davidsen T.M."/>
            <person name="Wayne K.J."/>
            <person name="Tettelin H."/>
            <person name="Glass J.I."/>
            <person name="Rusch D."/>
            <person name="Podicherti R."/>
            <person name="Tsui H.-C.T."/>
            <person name="Winkler M.E."/>
        </authorList>
    </citation>
    <scope>NUCLEOTIDE SEQUENCE</scope>
</reference>
<dbReference type="PANTHER" id="PTHR11078">
    <property type="entry name" value="N UTILIZATION SUBSTANCE PROTEIN B-RELATED"/>
    <property type="match status" value="1"/>
</dbReference>
<feature type="domain" description="NusB/RsmB/TIM44" evidence="6">
    <location>
        <begin position="1"/>
        <end position="119"/>
    </location>
</feature>
<organism evidence="7">
    <name type="scientific">marine metagenome</name>
    <dbReference type="NCBI Taxonomy" id="408172"/>
    <lineage>
        <taxon>unclassified sequences</taxon>
        <taxon>metagenomes</taxon>
        <taxon>ecological metagenomes</taxon>
    </lineage>
</organism>
<evidence type="ECO:0000256" key="4">
    <source>
        <dbReference type="ARBA" id="ARBA00023015"/>
    </source>
</evidence>
<keyword evidence="5" id="KW-0804">Transcription</keyword>
<evidence type="ECO:0000256" key="5">
    <source>
        <dbReference type="ARBA" id="ARBA00023163"/>
    </source>
</evidence>
<accession>A0A381NFQ8</accession>
<evidence type="ECO:0000313" key="7">
    <source>
        <dbReference type="EMBL" id="SUZ53371.1"/>
    </source>
</evidence>
<dbReference type="PANTHER" id="PTHR11078:SF3">
    <property type="entry name" value="ANTITERMINATION NUSB DOMAIN-CONTAINING PROTEIN"/>
    <property type="match status" value="1"/>
</dbReference>
<gene>
    <name evidence="7" type="ORF">METZ01_LOCUS6225</name>
</gene>
<dbReference type="InterPro" id="IPR006027">
    <property type="entry name" value="NusB_RsmB_TIM44"/>
</dbReference>
<name>A0A381NFQ8_9ZZZZ</name>